<dbReference type="Proteomes" id="UP000256253">
    <property type="component" value="Unassembled WGS sequence"/>
</dbReference>
<dbReference type="Gene3D" id="3.20.20.140">
    <property type="entry name" value="Metal-dependent hydrolases"/>
    <property type="match status" value="1"/>
</dbReference>
<dbReference type="Gene3D" id="3.10.310.70">
    <property type="match status" value="1"/>
</dbReference>
<reference evidence="2 3" key="1">
    <citation type="submission" date="2018-08" db="EMBL/GenBank/DDBJ databases">
        <title>Sequencing the genomes of 1000 actinobacteria strains.</title>
        <authorList>
            <person name="Klenk H.-P."/>
        </authorList>
    </citation>
    <scope>NUCLEOTIDE SEQUENCE [LARGE SCALE GENOMIC DNA]</scope>
    <source>
        <strain evidence="2 3">DSM 22967</strain>
    </source>
</reference>
<dbReference type="Pfam" id="PF07969">
    <property type="entry name" value="Amidohydro_3"/>
    <property type="match status" value="1"/>
</dbReference>
<evidence type="ECO:0000259" key="1">
    <source>
        <dbReference type="Pfam" id="PF07969"/>
    </source>
</evidence>
<organism evidence="2 3">
    <name type="scientific">Calidifontibacter indicus</name>
    <dbReference type="NCBI Taxonomy" id="419650"/>
    <lineage>
        <taxon>Bacteria</taxon>
        <taxon>Bacillati</taxon>
        <taxon>Actinomycetota</taxon>
        <taxon>Actinomycetes</taxon>
        <taxon>Micrococcales</taxon>
        <taxon>Dermacoccaceae</taxon>
        <taxon>Calidifontibacter</taxon>
    </lineage>
</organism>
<gene>
    <name evidence="2" type="ORF">DFJ65_0425</name>
</gene>
<dbReference type="InterPro" id="IPR032466">
    <property type="entry name" value="Metal_Hydrolase"/>
</dbReference>
<dbReference type="CDD" id="cd01300">
    <property type="entry name" value="YtcJ_like"/>
    <property type="match status" value="1"/>
</dbReference>
<dbReference type="InterPro" id="IPR013108">
    <property type="entry name" value="Amidohydro_3"/>
</dbReference>
<evidence type="ECO:0000313" key="2">
    <source>
        <dbReference type="EMBL" id="REF29474.1"/>
    </source>
</evidence>
<name>A0A3D9UU03_9MICO</name>
<dbReference type="PANTHER" id="PTHR22642:SF2">
    <property type="entry name" value="PROTEIN LONG AFTER FAR-RED 3"/>
    <property type="match status" value="1"/>
</dbReference>
<feature type="domain" description="Amidohydrolase 3" evidence="1">
    <location>
        <begin position="49"/>
        <end position="517"/>
    </location>
</feature>
<dbReference type="InterPro" id="IPR011059">
    <property type="entry name" value="Metal-dep_hydrolase_composite"/>
</dbReference>
<protein>
    <recommendedName>
        <fullName evidence="1">Amidohydrolase 3 domain-containing protein</fullName>
    </recommendedName>
</protein>
<dbReference type="AlphaFoldDB" id="A0A3D9UU03"/>
<dbReference type="SUPFAM" id="SSF51556">
    <property type="entry name" value="Metallo-dependent hydrolases"/>
    <property type="match status" value="1"/>
</dbReference>
<accession>A0A3D9UU03</accession>
<dbReference type="SUPFAM" id="SSF51338">
    <property type="entry name" value="Composite domain of metallo-dependent hydrolases"/>
    <property type="match status" value="1"/>
</dbReference>
<proteinExistence type="predicted"/>
<sequence length="521" mass="55483">MRVSTLWRGEKIWTGTEFVTGVLLEAGRVVASGDAESLAAQTVSQIETLPGALVVPGLHDAHIHAASLARVRTEVDVRGCADEFEAAERVARFLAANPGTGLVWGGAWDANQWGGRQPHRRTLDVVTGPRPVVLASADYHSLWANSAALRLVGYGPETTDPAGGRLERDADGELTGVLRETACTAFDDLPIDDADALPGLIAQTIDDLLAVGLTGITEIDHEDAHVALRALHEQGALKMRVSKAIRHEDLPLAMQQGRRTGEGDDWIRVGPLKLFADGALGSHTCHMTEAFAGEDGHDGGHGVPTLTQEQLKVYTELAVRAGIAVATHAIGDRAATEVLDAYEHVLGATGSDLRLRIEHAQHLRRADLARMARLGVVASMQPVHCTTDFQLVDALLDGHDIVSYGWRSALDAGVPLAFGSDAPVEDPNPFVALHAAVTRQRVDGTPAGGWQPHERVSMIEALAAHSRGAAYAAGWDDVGTLTPGMLADFVAVDTDLMATPERAHEARALTTVVGGERRFSR</sequence>
<keyword evidence="3" id="KW-1185">Reference proteome</keyword>
<dbReference type="InterPro" id="IPR033932">
    <property type="entry name" value="YtcJ-like"/>
</dbReference>
<dbReference type="Gene3D" id="2.30.40.10">
    <property type="entry name" value="Urease, subunit C, domain 1"/>
    <property type="match status" value="1"/>
</dbReference>
<dbReference type="PANTHER" id="PTHR22642">
    <property type="entry name" value="IMIDAZOLONEPROPIONASE"/>
    <property type="match status" value="1"/>
</dbReference>
<dbReference type="GO" id="GO:0016810">
    <property type="term" value="F:hydrolase activity, acting on carbon-nitrogen (but not peptide) bonds"/>
    <property type="evidence" value="ECO:0007669"/>
    <property type="project" value="InterPro"/>
</dbReference>
<evidence type="ECO:0000313" key="3">
    <source>
        <dbReference type="Proteomes" id="UP000256253"/>
    </source>
</evidence>
<comment type="caution">
    <text evidence="2">The sequence shown here is derived from an EMBL/GenBank/DDBJ whole genome shotgun (WGS) entry which is preliminary data.</text>
</comment>
<dbReference type="EMBL" id="QTUA01000001">
    <property type="protein sequence ID" value="REF29474.1"/>
    <property type="molecule type" value="Genomic_DNA"/>
</dbReference>